<dbReference type="EMBL" id="JAKVPY010000005">
    <property type="protein sequence ID" value="MCH4562546.1"/>
    <property type="molecule type" value="Genomic_DNA"/>
</dbReference>
<reference evidence="6 7" key="1">
    <citation type="submission" date="2022-02" db="EMBL/GenBank/DDBJ databases">
        <title>Halomonas fukangensis sp. nov., a halophilic bacterium isolated from a bulk soil of Kalidium foliatum at Fukang.</title>
        <authorList>
            <person name="Huang Y."/>
        </authorList>
    </citation>
    <scope>NUCLEOTIDE SEQUENCE [LARGE SCALE GENOMIC DNA]</scope>
    <source>
        <strain evidence="6 7">EGI 63088</strain>
    </source>
</reference>
<dbReference type="InterPro" id="IPR016163">
    <property type="entry name" value="Ald_DH_C"/>
</dbReference>
<dbReference type="NCBIfam" id="TIGR01722">
    <property type="entry name" value="MMSDH"/>
    <property type="match status" value="1"/>
</dbReference>
<feature type="region of interest" description="Disordered" evidence="4">
    <location>
        <begin position="1"/>
        <end position="22"/>
    </location>
</feature>
<evidence type="ECO:0000313" key="7">
    <source>
        <dbReference type="Proteomes" id="UP001202117"/>
    </source>
</evidence>
<dbReference type="RefSeq" id="WP_240567349.1">
    <property type="nucleotide sequence ID" value="NZ_JAKVPY010000005.1"/>
</dbReference>
<gene>
    <name evidence="6" type="ORF">MKP05_05270</name>
</gene>
<dbReference type="InterPro" id="IPR016162">
    <property type="entry name" value="Ald_DH_N"/>
</dbReference>
<evidence type="ECO:0000313" key="6">
    <source>
        <dbReference type="EMBL" id="MCH4562546.1"/>
    </source>
</evidence>
<dbReference type="InterPro" id="IPR016161">
    <property type="entry name" value="Ald_DH/histidinol_DH"/>
</dbReference>
<keyword evidence="7" id="KW-1185">Reference proteome</keyword>
<dbReference type="Gene3D" id="3.40.605.10">
    <property type="entry name" value="Aldehyde Dehydrogenase, Chain A, domain 1"/>
    <property type="match status" value="1"/>
</dbReference>
<feature type="domain" description="Aldehyde dehydrogenase" evidence="5">
    <location>
        <begin position="20"/>
        <end position="479"/>
    </location>
</feature>
<evidence type="ECO:0000256" key="1">
    <source>
        <dbReference type="ARBA" id="ARBA00013048"/>
    </source>
</evidence>
<dbReference type="PANTHER" id="PTHR43866">
    <property type="entry name" value="MALONATE-SEMIALDEHYDE DEHYDROGENASE"/>
    <property type="match status" value="1"/>
</dbReference>
<dbReference type="InterPro" id="IPR016160">
    <property type="entry name" value="Ald_DH_CS_CYS"/>
</dbReference>
<evidence type="ECO:0000259" key="5">
    <source>
        <dbReference type="Pfam" id="PF00171"/>
    </source>
</evidence>
<organism evidence="6 7">
    <name type="scientific">Halomonas flagellata</name>
    <dbReference type="NCBI Taxonomy" id="2920385"/>
    <lineage>
        <taxon>Bacteria</taxon>
        <taxon>Pseudomonadati</taxon>
        <taxon>Pseudomonadota</taxon>
        <taxon>Gammaproteobacteria</taxon>
        <taxon>Oceanospirillales</taxon>
        <taxon>Halomonadaceae</taxon>
        <taxon>Halomonas</taxon>
    </lineage>
</organism>
<keyword evidence="3" id="KW-0520">NAD</keyword>
<name>A0ABS9RRV7_9GAMM</name>
<dbReference type="EC" id="1.2.1.27" evidence="1"/>
<sequence>MPRTINHFVNSEEKTGRGTRTSQVFNPATGEQTGTVLLATTEEVREVVAVAKQAFPAWSATPPLRRARILNRFLGILEERMDELASVITAEHGKVLSDAKGEIQRGMEVVEFAVGAPQLLKGEVTENVGTRVDSHALRQPLGIVAGITPFNFPVMVPMWMFPVALACGNCFILKPSERDPSASLLIAEWLKEAGLPDGVFNVVQGDKESVDALLTDPDIAAVSFVGSTPIARYIYETAARAGKRCQALGGAKNHMIIMPDADLDQAVDALMGAAYGSAGERCMAISVAVPVGEATADALVAKLEAKVRKLKVGPGTDTTSDMGPLVTREHLERVRGYIASGVEEGAKLIVDGRELKAAGQENGYFIGGSLFDHVTTDMKIYKEEIFGPVLAVARADSYETAARWVNEHEFGNGTAIFTRDGDAAREFAHQIQVGMVGINVPIPVPMAFHSFGGWKASLFGDHHMHGPEGIRFYTKLKTITSRWPTGIRAGADFVMPTME</sequence>
<dbReference type="Gene3D" id="3.40.309.10">
    <property type="entry name" value="Aldehyde Dehydrogenase, Chain A, domain 2"/>
    <property type="match status" value="1"/>
</dbReference>
<dbReference type="Proteomes" id="UP001202117">
    <property type="component" value="Unassembled WGS sequence"/>
</dbReference>
<evidence type="ECO:0000256" key="3">
    <source>
        <dbReference type="ARBA" id="ARBA00023027"/>
    </source>
</evidence>
<dbReference type="PROSITE" id="PS00070">
    <property type="entry name" value="ALDEHYDE_DEHYDR_CYS"/>
    <property type="match status" value="1"/>
</dbReference>
<evidence type="ECO:0000256" key="4">
    <source>
        <dbReference type="SAM" id="MobiDB-lite"/>
    </source>
</evidence>
<protein>
    <recommendedName>
        <fullName evidence="1">methylmalonate-semialdehyde dehydrogenase (CoA acylating)</fullName>
        <ecNumber evidence="1">1.2.1.27</ecNumber>
    </recommendedName>
</protein>
<evidence type="ECO:0000256" key="2">
    <source>
        <dbReference type="ARBA" id="ARBA00023002"/>
    </source>
</evidence>
<dbReference type="Pfam" id="PF00171">
    <property type="entry name" value="Aldedh"/>
    <property type="match status" value="1"/>
</dbReference>
<proteinExistence type="predicted"/>
<dbReference type="PANTHER" id="PTHR43866:SF4">
    <property type="entry name" value="MALONATE-SEMIALDEHYDE DEHYDROGENASE"/>
    <property type="match status" value="1"/>
</dbReference>
<dbReference type="InterPro" id="IPR015590">
    <property type="entry name" value="Aldehyde_DH_dom"/>
</dbReference>
<dbReference type="CDD" id="cd07085">
    <property type="entry name" value="ALDH_F6_MMSDH"/>
    <property type="match status" value="1"/>
</dbReference>
<accession>A0ABS9RRV7</accession>
<comment type="caution">
    <text evidence="6">The sequence shown here is derived from an EMBL/GenBank/DDBJ whole genome shotgun (WGS) entry which is preliminary data.</text>
</comment>
<dbReference type="InterPro" id="IPR010061">
    <property type="entry name" value="MeMal-semiAld_DH"/>
</dbReference>
<keyword evidence="2" id="KW-0560">Oxidoreductase</keyword>
<dbReference type="SUPFAM" id="SSF53720">
    <property type="entry name" value="ALDH-like"/>
    <property type="match status" value="1"/>
</dbReference>